<evidence type="ECO:0000256" key="1">
    <source>
        <dbReference type="SAM" id="MobiDB-lite"/>
    </source>
</evidence>
<comment type="caution">
    <text evidence="3">The sequence shown here is derived from an EMBL/GenBank/DDBJ whole genome shotgun (WGS) entry which is preliminary data.</text>
</comment>
<sequence length="33" mass="3918">MRGQVKNDIHDSSQKLSRSPNRHHRPRPNPSRE</sequence>
<evidence type="ECO:0000313" key="2">
    <source>
        <dbReference type="EMBL" id="GBN18099.1"/>
    </source>
</evidence>
<feature type="region of interest" description="Disordered" evidence="1">
    <location>
        <begin position="1"/>
        <end position="33"/>
    </location>
</feature>
<evidence type="ECO:0000313" key="4">
    <source>
        <dbReference type="Proteomes" id="UP000499080"/>
    </source>
</evidence>
<organism evidence="3 4">
    <name type="scientific">Araneus ventricosus</name>
    <name type="common">Orbweaver spider</name>
    <name type="synonym">Epeira ventricosa</name>
    <dbReference type="NCBI Taxonomy" id="182803"/>
    <lineage>
        <taxon>Eukaryota</taxon>
        <taxon>Metazoa</taxon>
        <taxon>Ecdysozoa</taxon>
        <taxon>Arthropoda</taxon>
        <taxon>Chelicerata</taxon>
        <taxon>Arachnida</taxon>
        <taxon>Araneae</taxon>
        <taxon>Araneomorphae</taxon>
        <taxon>Entelegynae</taxon>
        <taxon>Araneoidea</taxon>
        <taxon>Araneidae</taxon>
        <taxon>Araneus</taxon>
    </lineage>
</organism>
<dbReference type="EMBL" id="BGPR01201098">
    <property type="protein sequence ID" value="GBN18099.1"/>
    <property type="molecule type" value="Genomic_DNA"/>
</dbReference>
<keyword evidence="4" id="KW-1185">Reference proteome</keyword>
<feature type="non-terminal residue" evidence="3">
    <location>
        <position position="33"/>
    </location>
</feature>
<proteinExistence type="predicted"/>
<reference evidence="3 4" key="1">
    <citation type="journal article" date="2019" name="Sci. Rep.">
        <title>Orb-weaving spider Araneus ventricosus genome elucidates the spidroin gene catalogue.</title>
        <authorList>
            <person name="Kono N."/>
            <person name="Nakamura H."/>
            <person name="Ohtoshi R."/>
            <person name="Moran D.A.P."/>
            <person name="Shinohara A."/>
            <person name="Yoshida Y."/>
            <person name="Fujiwara M."/>
            <person name="Mori M."/>
            <person name="Tomita M."/>
            <person name="Arakawa K."/>
        </authorList>
    </citation>
    <scope>NUCLEOTIDE SEQUENCE [LARGE SCALE GENOMIC DNA]</scope>
</reference>
<gene>
    <name evidence="2" type="ORF">AVEN_134433_1</name>
    <name evidence="3" type="ORF">AVEN_267237_1</name>
</gene>
<accession>A0A4Y2P757</accession>
<feature type="compositionally biased region" description="Basic and acidic residues" evidence="1">
    <location>
        <begin position="1"/>
        <end position="13"/>
    </location>
</feature>
<dbReference type="Proteomes" id="UP000499080">
    <property type="component" value="Unassembled WGS sequence"/>
</dbReference>
<dbReference type="EMBL" id="BGPR01213065">
    <property type="protein sequence ID" value="GBN46260.1"/>
    <property type="molecule type" value="Genomic_DNA"/>
</dbReference>
<evidence type="ECO:0000313" key="3">
    <source>
        <dbReference type="EMBL" id="GBN46260.1"/>
    </source>
</evidence>
<protein>
    <submittedName>
        <fullName evidence="3">Uncharacterized protein</fullName>
    </submittedName>
</protein>
<dbReference type="AlphaFoldDB" id="A0A4Y2P757"/>
<name>A0A4Y2P757_ARAVE</name>